<keyword evidence="3" id="KW-0813">Transport</keyword>
<dbReference type="InterPro" id="IPR001925">
    <property type="entry name" value="Porin_Euk"/>
</dbReference>
<evidence type="ECO:0000256" key="9">
    <source>
        <dbReference type="ARBA" id="ARBA00022787"/>
    </source>
</evidence>
<evidence type="ECO:0000256" key="21">
    <source>
        <dbReference type="ARBA" id="ARBA00050036"/>
    </source>
</evidence>
<protein>
    <recommendedName>
        <fullName evidence="21">Non-selective voltage-gated ion channel VDAC3</fullName>
    </recommendedName>
</protein>
<organism evidence="22 23">
    <name type="scientific">Muntiacus muntjak</name>
    <name type="common">Barking deer</name>
    <name type="synonym">Indian muntjac</name>
    <dbReference type="NCBI Taxonomy" id="9888"/>
    <lineage>
        <taxon>Eukaryota</taxon>
        <taxon>Metazoa</taxon>
        <taxon>Chordata</taxon>
        <taxon>Craniata</taxon>
        <taxon>Vertebrata</taxon>
        <taxon>Euteleostomi</taxon>
        <taxon>Mammalia</taxon>
        <taxon>Eutheria</taxon>
        <taxon>Laurasiatheria</taxon>
        <taxon>Artiodactyla</taxon>
        <taxon>Ruminantia</taxon>
        <taxon>Pecora</taxon>
        <taxon>Cervidae</taxon>
        <taxon>Muntiacinae</taxon>
        <taxon>Muntiacus</taxon>
    </lineage>
</organism>
<evidence type="ECO:0000256" key="19">
    <source>
        <dbReference type="ARBA" id="ARBA00046980"/>
    </source>
</evidence>
<evidence type="ECO:0000256" key="8">
    <source>
        <dbReference type="ARBA" id="ARBA00022741"/>
    </source>
</evidence>
<evidence type="ECO:0000256" key="17">
    <source>
        <dbReference type="ARBA" id="ARBA00024167"/>
    </source>
</evidence>
<dbReference type="Gene3D" id="2.40.160.10">
    <property type="entry name" value="Porin"/>
    <property type="match status" value="1"/>
</dbReference>
<evidence type="ECO:0000256" key="5">
    <source>
        <dbReference type="ARBA" id="ARBA00022499"/>
    </source>
</evidence>
<sequence length="160" mass="17881">YTDSGKASGNLETKYKICNYALTFTQEKSRKLKASYKWAYFHLGNNVDIDISGPVIYDWAVLTFEGWLAGCHMSFDTAKSKLSQSNFTLRLIYQKVNEKIRISINLVTSLSAKVNNASLIGLGYTQTLQPGVKLTLSALIDSKNFSARGHKIGLRFELEA</sequence>
<evidence type="ECO:0000256" key="6">
    <source>
        <dbReference type="ARBA" id="ARBA00022553"/>
    </source>
</evidence>
<keyword evidence="6" id="KW-0597">Phosphoprotein</keyword>
<keyword evidence="4" id="KW-1134">Transmembrane beta strand</keyword>
<comment type="catalytic activity">
    <reaction evidence="18">
        <text>K(+)(in) = K(+)(out)</text>
        <dbReference type="Rhea" id="RHEA:29463"/>
        <dbReference type="ChEBI" id="CHEBI:29103"/>
    </reaction>
</comment>
<evidence type="ECO:0000256" key="20">
    <source>
        <dbReference type="ARBA" id="ARBA00049964"/>
    </source>
</evidence>
<dbReference type="GO" id="GO:0008308">
    <property type="term" value="F:voltage-gated monoatomic anion channel activity"/>
    <property type="evidence" value="ECO:0007669"/>
    <property type="project" value="InterPro"/>
</dbReference>
<dbReference type="Pfam" id="PF01459">
    <property type="entry name" value="Porin_3"/>
    <property type="match status" value="2"/>
</dbReference>
<dbReference type="GO" id="GO:0046930">
    <property type="term" value="C:pore complex"/>
    <property type="evidence" value="ECO:0007669"/>
    <property type="project" value="UniProtKB-KW"/>
</dbReference>
<reference evidence="22 23" key="1">
    <citation type="submission" date="2019-06" db="EMBL/GenBank/DDBJ databases">
        <title>Discovery of a novel chromosome fission-fusion reversal in muntjac.</title>
        <authorList>
            <person name="Mudd A.B."/>
            <person name="Bredeson J.V."/>
            <person name="Baum R."/>
            <person name="Hockemeyer D."/>
            <person name="Rokhsar D.S."/>
        </authorList>
    </citation>
    <scope>NUCLEOTIDE SEQUENCE [LARGE SCALE GENOMIC DNA]</scope>
    <source>
        <strain evidence="22">UTSW_UCB_Mm</strain>
        <tissue evidence="22">Fibroblast cell line</tissue>
    </source>
</reference>
<dbReference type="PANTHER" id="PTHR11743:SF28">
    <property type="entry name" value="VOLTAGE-DEPENDENT ANION-SELECTIVE CHANNEL PROTEIN 3"/>
    <property type="match status" value="1"/>
</dbReference>
<dbReference type="AlphaFoldDB" id="A0A5N3WKM4"/>
<evidence type="ECO:0000256" key="13">
    <source>
        <dbReference type="ARBA" id="ARBA00023065"/>
    </source>
</evidence>
<comment type="similarity">
    <text evidence="2">Belongs to the eukaryotic mitochondrial porin family.</text>
</comment>
<dbReference type="GO" id="GO:0015288">
    <property type="term" value="F:porin activity"/>
    <property type="evidence" value="ECO:0007669"/>
    <property type="project" value="UniProtKB-KW"/>
</dbReference>
<evidence type="ECO:0000256" key="10">
    <source>
        <dbReference type="ARBA" id="ARBA00022843"/>
    </source>
</evidence>
<name>A0A5N3WKM4_MUNMU</name>
<evidence type="ECO:0000256" key="11">
    <source>
        <dbReference type="ARBA" id="ARBA00022990"/>
    </source>
</evidence>
<keyword evidence="23" id="KW-1185">Reference proteome</keyword>
<evidence type="ECO:0000256" key="2">
    <source>
        <dbReference type="ARBA" id="ARBA00007780"/>
    </source>
</evidence>
<keyword evidence="7" id="KW-0812">Transmembrane</keyword>
<evidence type="ECO:0000256" key="14">
    <source>
        <dbReference type="ARBA" id="ARBA00023114"/>
    </source>
</evidence>
<dbReference type="EMBL" id="VCEA01000001">
    <property type="protein sequence ID" value="KAB0362362.1"/>
    <property type="molecule type" value="Genomic_DNA"/>
</dbReference>
<keyword evidence="11" id="KW-0007">Acetylation</keyword>
<keyword evidence="13" id="KW-0406">Ion transport</keyword>
<gene>
    <name evidence="22" type="ORF">FD754_006518</name>
</gene>
<dbReference type="GO" id="GO:0005741">
    <property type="term" value="C:mitochondrial outer membrane"/>
    <property type="evidence" value="ECO:0007669"/>
    <property type="project" value="UniProtKB-SubCell"/>
</dbReference>
<keyword evidence="12" id="KW-0520">NAD</keyword>
<feature type="non-terminal residue" evidence="22">
    <location>
        <position position="1"/>
    </location>
</feature>
<evidence type="ECO:0000256" key="3">
    <source>
        <dbReference type="ARBA" id="ARBA00022448"/>
    </source>
</evidence>
<comment type="subunit">
    <text evidence="19">Interacts with ARMC12 in a TBC1D21-dependent manner. Interacts with MISFA.</text>
</comment>
<evidence type="ECO:0000256" key="16">
    <source>
        <dbReference type="ARBA" id="ARBA00023136"/>
    </source>
</evidence>
<keyword evidence="15" id="KW-0496">Mitochondrion</keyword>
<evidence type="ECO:0000256" key="18">
    <source>
        <dbReference type="ARBA" id="ARBA00034430"/>
    </source>
</evidence>
<comment type="subcellular location">
    <subcellularLocation>
        <location evidence="1">Mitochondrion outer membrane</location>
    </subcellularLocation>
</comment>
<comment type="catalytic activity">
    <reaction evidence="17">
        <text>chloride(in) = chloride(out)</text>
        <dbReference type="Rhea" id="RHEA:29823"/>
        <dbReference type="ChEBI" id="CHEBI:17996"/>
    </reaction>
</comment>
<proteinExistence type="inferred from homology"/>
<dbReference type="GO" id="GO:0000166">
    <property type="term" value="F:nucleotide binding"/>
    <property type="evidence" value="ECO:0007669"/>
    <property type="project" value="UniProtKB-KW"/>
</dbReference>
<dbReference type="InterPro" id="IPR023614">
    <property type="entry name" value="Porin_dom_sf"/>
</dbReference>
<keyword evidence="8" id="KW-0547">Nucleotide-binding</keyword>
<evidence type="ECO:0000256" key="15">
    <source>
        <dbReference type="ARBA" id="ARBA00023128"/>
    </source>
</evidence>
<dbReference type="InterPro" id="IPR027246">
    <property type="entry name" value="Porin_Euk/Tom40"/>
</dbReference>
<keyword evidence="16" id="KW-0472">Membrane</keyword>
<evidence type="ECO:0000313" key="22">
    <source>
        <dbReference type="EMBL" id="KAB0362362.1"/>
    </source>
</evidence>
<comment type="caution">
    <text evidence="22">The sequence shown here is derived from an EMBL/GenBank/DDBJ whole genome shotgun (WGS) entry which is preliminary data.</text>
</comment>
<evidence type="ECO:0000313" key="23">
    <source>
        <dbReference type="Proteomes" id="UP000326458"/>
    </source>
</evidence>
<evidence type="ECO:0000256" key="4">
    <source>
        <dbReference type="ARBA" id="ARBA00022452"/>
    </source>
</evidence>
<keyword evidence="14" id="KW-0626">Porin</keyword>
<keyword evidence="9" id="KW-1000">Mitochondrion outer membrane</keyword>
<dbReference type="Proteomes" id="UP000326458">
    <property type="component" value="Unassembled WGS sequence"/>
</dbReference>
<keyword evidence="5" id="KW-1017">Isopeptide bond</keyword>
<accession>A0A5N3WKM4</accession>
<evidence type="ECO:0000256" key="12">
    <source>
        <dbReference type="ARBA" id="ARBA00023027"/>
    </source>
</evidence>
<dbReference type="PANTHER" id="PTHR11743">
    <property type="entry name" value="VOLTAGE-DEPENDENT ANION-SELECTIVE CHANNEL"/>
    <property type="match status" value="1"/>
</dbReference>
<comment type="function">
    <text evidence="20">Non-selective voltage-gated ion channel that mediates the transport of anions and cations through the mitochondrion outer membrane and plasma membrane. Forms a high-conducting channel with a stable open state and a voltage-induced closure with a mild preference for anions over cations. Involved in male fertility and sperm mitochondrial sheath formation.</text>
</comment>
<evidence type="ECO:0000256" key="1">
    <source>
        <dbReference type="ARBA" id="ARBA00004294"/>
    </source>
</evidence>
<keyword evidence="10" id="KW-0832">Ubl conjugation</keyword>
<evidence type="ECO:0000256" key="7">
    <source>
        <dbReference type="ARBA" id="ARBA00022692"/>
    </source>
</evidence>